<feature type="compositionally biased region" description="Basic and acidic residues" evidence="1">
    <location>
        <begin position="19"/>
        <end position="31"/>
    </location>
</feature>
<feature type="region of interest" description="Disordered" evidence="1">
    <location>
        <begin position="1"/>
        <end position="31"/>
    </location>
</feature>
<feature type="region of interest" description="Disordered" evidence="1">
    <location>
        <begin position="79"/>
        <end position="98"/>
    </location>
</feature>
<feature type="compositionally biased region" description="Low complexity" evidence="1">
    <location>
        <begin position="135"/>
        <end position="146"/>
    </location>
</feature>
<dbReference type="EMBL" id="CAJNOC010000380">
    <property type="protein sequence ID" value="CAF0753088.1"/>
    <property type="molecule type" value="Genomic_DNA"/>
</dbReference>
<comment type="caution">
    <text evidence="2">The sequence shown here is derived from an EMBL/GenBank/DDBJ whole genome shotgun (WGS) entry which is preliminary data.</text>
</comment>
<dbReference type="Pfam" id="PF15370">
    <property type="entry name" value="NOPCHAP1"/>
    <property type="match status" value="1"/>
</dbReference>
<dbReference type="OrthoDB" id="1112980at2759"/>
<dbReference type="AlphaFoldDB" id="A0A813PMN1"/>
<dbReference type="GO" id="GO:0000492">
    <property type="term" value="P:box C/D snoRNP assembly"/>
    <property type="evidence" value="ECO:0007669"/>
    <property type="project" value="InterPro"/>
</dbReference>
<dbReference type="Proteomes" id="UP000663879">
    <property type="component" value="Unassembled WGS sequence"/>
</dbReference>
<evidence type="ECO:0000313" key="3">
    <source>
        <dbReference type="Proteomes" id="UP000663879"/>
    </source>
</evidence>
<protein>
    <submittedName>
        <fullName evidence="2">Uncharacterized protein</fullName>
    </submittedName>
</protein>
<feature type="compositionally biased region" description="Polar residues" evidence="1">
    <location>
        <begin position="1"/>
        <end position="18"/>
    </location>
</feature>
<organism evidence="2 3">
    <name type="scientific">Brachionus calyciflorus</name>
    <dbReference type="NCBI Taxonomy" id="104777"/>
    <lineage>
        <taxon>Eukaryota</taxon>
        <taxon>Metazoa</taxon>
        <taxon>Spiralia</taxon>
        <taxon>Gnathifera</taxon>
        <taxon>Rotifera</taxon>
        <taxon>Eurotatoria</taxon>
        <taxon>Monogononta</taxon>
        <taxon>Pseudotrocha</taxon>
        <taxon>Ploima</taxon>
        <taxon>Brachionidae</taxon>
        <taxon>Brachionus</taxon>
    </lineage>
</organism>
<sequence length="188" mass="21269">MSNEQETSANSESLLDSKLTPDSKTSPEKRAYLEVNNAEKYKSFMLNQLETKRFKPSSALSKVRDFLPMMKQSTEKLLEDFKENPDQVNIENVNDDDEHIEMNLALVAQSDSDSDDDDDESEEEEGEDEEESEGDSSSNSLDDINLGIKVKNTTQLKKLKLDPKKSRKGLVQVLNDDSCEQKPNSEIN</sequence>
<dbReference type="PANTHER" id="PTHR28674">
    <property type="entry name" value="SIMILAR TO DNA SEGMENT, CHR 10, WAYNE STATE UNIVERSITY 102,-EXPRESSED"/>
    <property type="match status" value="1"/>
</dbReference>
<evidence type="ECO:0000313" key="2">
    <source>
        <dbReference type="EMBL" id="CAF0753088.1"/>
    </source>
</evidence>
<dbReference type="PANTHER" id="PTHR28674:SF1">
    <property type="entry name" value="NOP PROTEIN CHAPERONE 1"/>
    <property type="match status" value="1"/>
</dbReference>
<name>A0A813PMN1_9BILA</name>
<accession>A0A813PMN1</accession>
<feature type="compositionally biased region" description="Acidic residues" evidence="1">
    <location>
        <begin position="112"/>
        <end position="134"/>
    </location>
</feature>
<keyword evidence="3" id="KW-1185">Reference proteome</keyword>
<evidence type="ECO:0000256" key="1">
    <source>
        <dbReference type="SAM" id="MobiDB-lite"/>
    </source>
</evidence>
<reference evidence="2" key="1">
    <citation type="submission" date="2021-02" db="EMBL/GenBank/DDBJ databases">
        <authorList>
            <person name="Nowell W R."/>
        </authorList>
    </citation>
    <scope>NUCLEOTIDE SEQUENCE</scope>
    <source>
        <strain evidence="2">Ploen Becks lab</strain>
    </source>
</reference>
<feature type="region of interest" description="Disordered" evidence="1">
    <location>
        <begin position="106"/>
        <end position="147"/>
    </location>
</feature>
<dbReference type="InterPro" id="IPR027921">
    <property type="entry name" value="NOPCHAP1"/>
</dbReference>
<gene>
    <name evidence="2" type="ORF">OXX778_LOCUS4024</name>
</gene>
<dbReference type="GO" id="GO:0062064">
    <property type="term" value="F:box C/D methylation guide snoRNP complex binding"/>
    <property type="evidence" value="ECO:0007669"/>
    <property type="project" value="TreeGrafter"/>
</dbReference>
<feature type="region of interest" description="Disordered" evidence="1">
    <location>
        <begin position="159"/>
        <end position="188"/>
    </location>
</feature>
<proteinExistence type="predicted"/>